<reference evidence="1" key="1">
    <citation type="submission" date="2020-11" db="EMBL/GenBank/DDBJ databases">
        <title>Whole-genome analyses of Nonomuraea sp. K274.</title>
        <authorList>
            <person name="Veyisoglu A."/>
        </authorList>
    </citation>
    <scope>NUCLEOTIDE SEQUENCE</scope>
    <source>
        <strain evidence="1">K274</strain>
    </source>
</reference>
<proteinExistence type="predicted"/>
<keyword evidence="2" id="KW-1185">Reference proteome</keyword>
<sequence length="56" mass="5332">MGSVVIVGGTSGIGRELAGHYAGTGRPVVITGRDQVRAEGVAAEPAAAAGTAAAAR</sequence>
<comment type="caution">
    <text evidence="1">The sequence shown here is derived from an EMBL/GenBank/DDBJ whole genome shotgun (WGS) entry which is preliminary data.</text>
</comment>
<dbReference type="InterPro" id="IPR002347">
    <property type="entry name" value="SDR_fam"/>
</dbReference>
<dbReference type="EMBL" id="JADOGI010000134">
    <property type="protein sequence ID" value="MBF8190775.1"/>
    <property type="molecule type" value="Genomic_DNA"/>
</dbReference>
<dbReference type="Gene3D" id="3.40.50.720">
    <property type="entry name" value="NAD(P)-binding Rossmann-like Domain"/>
    <property type="match status" value="1"/>
</dbReference>
<dbReference type="Pfam" id="PF00106">
    <property type="entry name" value="adh_short"/>
    <property type="match status" value="1"/>
</dbReference>
<dbReference type="SUPFAM" id="SSF51735">
    <property type="entry name" value="NAD(P)-binding Rossmann-fold domains"/>
    <property type="match status" value="1"/>
</dbReference>
<organism evidence="1 2">
    <name type="scientific">Nonomuraea cypriaca</name>
    <dbReference type="NCBI Taxonomy" id="1187855"/>
    <lineage>
        <taxon>Bacteria</taxon>
        <taxon>Bacillati</taxon>
        <taxon>Actinomycetota</taxon>
        <taxon>Actinomycetes</taxon>
        <taxon>Streptosporangiales</taxon>
        <taxon>Streptosporangiaceae</taxon>
        <taxon>Nonomuraea</taxon>
    </lineage>
</organism>
<protein>
    <submittedName>
        <fullName evidence="1">SDR family NAD(P)-dependent oxidoreductase</fullName>
    </submittedName>
</protein>
<gene>
    <name evidence="1" type="ORF">ITP53_34715</name>
</gene>
<dbReference type="AlphaFoldDB" id="A0A931F1R5"/>
<name>A0A931F1R5_9ACTN</name>
<evidence type="ECO:0000313" key="2">
    <source>
        <dbReference type="Proteomes" id="UP000605361"/>
    </source>
</evidence>
<accession>A0A931F1R5</accession>
<dbReference type="RefSeq" id="WP_195899689.1">
    <property type="nucleotide sequence ID" value="NZ_JADOGI010000134.1"/>
</dbReference>
<evidence type="ECO:0000313" key="1">
    <source>
        <dbReference type="EMBL" id="MBF8190775.1"/>
    </source>
</evidence>
<dbReference type="InterPro" id="IPR036291">
    <property type="entry name" value="NAD(P)-bd_dom_sf"/>
</dbReference>
<dbReference type="Proteomes" id="UP000605361">
    <property type="component" value="Unassembled WGS sequence"/>
</dbReference>